<organism evidence="12 13">
    <name type="scientific">Coraliomargarita sinensis</name>
    <dbReference type="NCBI Taxonomy" id="2174842"/>
    <lineage>
        <taxon>Bacteria</taxon>
        <taxon>Pseudomonadati</taxon>
        <taxon>Verrucomicrobiota</taxon>
        <taxon>Opitutia</taxon>
        <taxon>Puniceicoccales</taxon>
        <taxon>Coraliomargaritaceae</taxon>
        <taxon>Coraliomargarita</taxon>
    </lineage>
</organism>
<keyword evidence="6 9" id="KW-0255">Endonuclease</keyword>
<feature type="domain" description="DRBM" evidence="10">
    <location>
        <begin position="152"/>
        <end position="222"/>
    </location>
</feature>
<dbReference type="AlphaFoldDB" id="A0A317ZKI1"/>
<keyword evidence="4 9" id="KW-0507">mRNA processing</keyword>
<dbReference type="PANTHER" id="PTHR11207">
    <property type="entry name" value="RIBONUCLEASE III"/>
    <property type="match status" value="1"/>
</dbReference>
<evidence type="ECO:0000313" key="12">
    <source>
        <dbReference type="EMBL" id="PXA04319.1"/>
    </source>
</evidence>
<dbReference type="GO" id="GO:0008033">
    <property type="term" value="P:tRNA processing"/>
    <property type="evidence" value="ECO:0007669"/>
    <property type="project" value="UniProtKB-KW"/>
</dbReference>
<dbReference type="RefSeq" id="WP_110130773.1">
    <property type="nucleotide sequence ID" value="NZ_QHJQ01000004.1"/>
</dbReference>
<dbReference type="Pfam" id="PF14622">
    <property type="entry name" value="Ribonucleas_3_3"/>
    <property type="match status" value="1"/>
</dbReference>
<protein>
    <recommendedName>
        <fullName evidence="9">Ribonuclease 3</fullName>
        <ecNumber evidence="9">3.1.26.3</ecNumber>
    </recommendedName>
    <alternativeName>
        <fullName evidence="9">Ribonuclease III</fullName>
        <shortName evidence="9">RNase III</shortName>
    </alternativeName>
</protein>
<comment type="function">
    <text evidence="9">Digests double-stranded RNA. Involved in the processing of primary rRNA transcript to yield the immediate precursors to the large and small rRNAs (23S and 16S). Processes some mRNAs, and tRNAs when they are encoded in the rRNA operon. Processes pre-crRNA and tracrRNA of type II CRISPR loci if present in the organism.</text>
</comment>
<comment type="similarity">
    <text evidence="2">Belongs to the ribonuclease III family.</text>
</comment>
<comment type="cofactor">
    <cofactor evidence="9">
        <name>Mg(2+)</name>
        <dbReference type="ChEBI" id="CHEBI:18420"/>
    </cofactor>
</comment>
<keyword evidence="7 9" id="KW-0378">Hydrolase</keyword>
<keyword evidence="9" id="KW-0460">Magnesium</keyword>
<dbReference type="SMART" id="SM00535">
    <property type="entry name" value="RIBOc"/>
    <property type="match status" value="1"/>
</dbReference>
<evidence type="ECO:0000259" key="10">
    <source>
        <dbReference type="PROSITE" id="PS50137"/>
    </source>
</evidence>
<dbReference type="FunFam" id="1.10.1520.10:FF:000001">
    <property type="entry name" value="Ribonuclease 3"/>
    <property type="match status" value="1"/>
</dbReference>
<dbReference type="OrthoDB" id="9805026at2"/>
<dbReference type="PROSITE" id="PS00517">
    <property type="entry name" value="RNASE_3_1"/>
    <property type="match status" value="1"/>
</dbReference>
<dbReference type="EMBL" id="QHJQ01000004">
    <property type="protein sequence ID" value="PXA04319.1"/>
    <property type="molecule type" value="Genomic_DNA"/>
</dbReference>
<feature type="binding site" evidence="9">
    <location>
        <position position="114"/>
    </location>
    <ligand>
        <name>Mg(2+)</name>
        <dbReference type="ChEBI" id="CHEBI:18420"/>
    </ligand>
</feature>
<keyword evidence="3 9" id="KW-0698">rRNA processing</keyword>
<dbReference type="GO" id="GO:0004525">
    <property type="term" value="F:ribonuclease III activity"/>
    <property type="evidence" value="ECO:0007669"/>
    <property type="project" value="UniProtKB-UniRule"/>
</dbReference>
<feature type="binding site" evidence="9">
    <location>
        <position position="38"/>
    </location>
    <ligand>
        <name>Mg(2+)</name>
        <dbReference type="ChEBI" id="CHEBI:18420"/>
    </ligand>
</feature>
<evidence type="ECO:0000256" key="1">
    <source>
        <dbReference type="ARBA" id="ARBA00000109"/>
    </source>
</evidence>
<dbReference type="GO" id="GO:0010468">
    <property type="term" value="P:regulation of gene expression"/>
    <property type="evidence" value="ECO:0007669"/>
    <property type="project" value="TreeGrafter"/>
</dbReference>
<dbReference type="PANTHER" id="PTHR11207:SF0">
    <property type="entry name" value="RIBONUCLEASE 3"/>
    <property type="match status" value="1"/>
</dbReference>
<dbReference type="GO" id="GO:0046872">
    <property type="term" value="F:metal ion binding"/>
    <property type="evidence" value="ECO:0007669"/>
    <property type="project" value="UniProtKB-KW"/>
</dbReference>
<keyword evidence="8 9" id="KW-0694">RNA-binding</keyword>
<dbReference type="GO" id="GO:0003725">
    <property type="term" value="F:double-stranded RNA binding"/>
    <property type="evidence" value="ECO:0007669"/>
    <property type="project" value="TreeGrafter"/>
</dbReference>
<dbReference type="EC" id="3.1.26.3" evidence="9"/>
<evidence type="ECO:0000256" key="4">
    <source>
        <dbReference type="ARBA" id="ARBA00022664"/>
    </source>
</evidence>
<evidence type="ECO:0000256" key="3">
    <source>
        <dbReference type="ARBA" id="ARBA00022552"/>
    </source>
</evidence>
<feature type="domain" description="RNase III" evidence="11">
    <location>
        <begin position="1"/>
        <end position="125"/>
    </location>
</feature>
<dbReference type="GO" id="GO:0006364">
    <property type="term" value="P:rRNA processing"/>
    <property type="evidence" value="ECO:0007669"/>
    <property type="project" value="UniProtKB-UniRule"/>
</dbReference>
<dbReference type="GO" id="GO:0005737">
    <property type="term" value="C:cytoplasm"/>
    <property type="evidence" value="ECO:0007669"/>
    <property type="project" value="UniProtKB-SubCell"/>
</dbReference>
<keyword evidence="9" id="KW-0479">Metal-binding</keyword>
<keyword evidence="9" id="KW-0699">rRNA-binding</keyword>
<dbReference type="PROSITE" id="PS50137">
    <property type="entry name" value="DS_RBD"/>
    <property type="match status" value="1"/>
</dbReference>
<dbReference type="GO" id="GO:0006397">
    <property type="term" value="P:mRNA processing"/>
    <property type="evidence" value="ECO:0007669"/>
    <property type="project" value="UniProtKB-UniRule"/>
</dbReference>
<dbReference type="InParanoid" id="A0A317ZKI1"/>
<comment type="caution">
    <text evidence="12">The sequence shown here is derived from an EMBL/GenBank/DDBJ whole genome shotgun (WGS) entry which is preliminary data.</text>
</comment>
<feature type="active site" evidence="9">
    <location>
        <position position="42"/>
    </location>
</feature>
<reference evidence="12 13" key="1">
    <citation type="submission" date="2018-05" db="EMBL/GenBank/DDBJ databases">
        <title>Coraliomargarita sinensis sp. nov., isolated from a marine solar saltern.</title>
        <authorList>
            <person name="Zhou L.Y."/>
        </authorList>
    </citation>
    <scope>NUCLEOTIDE SEQUENCE [LARGE SCALE GENOMIC DNA]</scope>
    <source>
        <strain evidence="12 13">WN38</strain>
    </source>
</reference>
<evidence type="ECO:0000313" key="13">
    <source>
        <dbReference type="Proteomes" id="UP000247099"/>
    </source>
</evidence>
<proteinExistence type="inferred from homology"/>
<dbReference type="SUPFAM" id="SSF69065">
    <property type="entry name" value="RNase III domain-like"/>
    <property type="match status" value="1"/>
</dbReference>
<name>A0A317ZKI1_9BACT</name>
<comment type="catalytic activity">
    <reaction evidence="1 9">
        <text>Endonucleolytic cleavage to 5'-phosphomonoester.</text>
        <dbReference type="EC" id="3.1.26.3"/>
    </reaction>
</comment>
<dbReference type="FunCoup" id="A0A317ZKI1">
    <property type="interactions" value="426"/>
</dbReference>
<comment type="subunit">
    <text evidence="9">Homodimer.</text>
</comment>
<dbReference type="InterPro" id="IPR000999">
    <property type="entry name" value="RNase_III_dom"/>
</dbReference>
<gene>
    <name evidence="9 12" type="primary">rnc</name>
    <name evidence="12" type="ORF">DDZ13_07245</name>
</gene>
<dbReference type="SMART" id="SM00358">
    <property type="entry name" value="DSRM"/>
    <property type="match status" value="1"/>
</dbReference>
<dbReference type="Pfam" id="PF00035">
    <property type="entry name" value="dsrm"/>
    <property type="match status" value="1"/>
</dbReference>
<dbReference type="CDD" id="cd10845">
    <property type="entry name" value="DSRM_RNAse_III_family"/>
    <property type="match status" value="1"/>
</dbReference>
<evidence type="ECO:0000256" key="6">
    <source>
        <dbReference type="ARBA" id="ARBA00022759"/>
    </source>
</evidence>
<dbReference type="HAMAP" id="MF_00104">
    <property type="entry name" value="RNase_III"/>
    <property type="match status" value="1"/>
</dbReference>
<dbReference type="Gene3D" id="1.10.1520.10">
    <property type="entry name" value="Ribonuclease III domain"/>
    <property type="match status" value="1"/>
</dbReference>
<evidence type="ECO:0000259" key="11">
    <source>
        <dbReference type="PROSITE" id="PS50142"/>
    </source>
</evidence>
<keyword evidence="13" id="KW-1185">Reference proteome</keyword>
<evidence type="ECO:0000256" key="7">
    <source>
        <dbReference type="ARBA" id="ARBA00022801"/>
    </source>
</evidence>
<sequence>MEENHSKIGYSFSDPSLESLAYTHASCNADHGDNQRLEFLGDAALDLIIADALYHRLPAQDEGALDRTRASLVNGRSLAAKAKELDLGAHIRVSESQRRHHPEPSESMLEDALEALIGAIYLDGGLKATRDFVSRIFKNELESIEASSDQRNPKSELQEWAQKHCAGALPEYTLVRSEGPDHKRRYTASVQLEGKPIGKGEGSSIKVAEMAAAEIALEAIEKNA</sequence>
<feature type="binding site" evidence="9">
    <location>
        <position position="111"/>
    </location>
    <ligand>
        <name>Mg(2+)</name>
        <dbReference type="ChEBI" id="CHEBI:18420"/>
    </ligand>
</feature>
<evidence type="ECO:0000256" key="9">
    <source>
        <dbReference type="HAMAP-Rule" id="MF_00104"/>
    </source>
</evidence>
<keyword evidence="9" id="KW-0963">Cytoplasm</keyword>
<dbReference type="PROSITE" id="PS50142">
    <property type="entry name" value="RNASE_3_2"/>
    <property type="match status" value="1"/>
</dbReference>
<dbReference type="InterPro" id="IPR014720">
    <property type="entry name" value="dsRBD_dom"/>
</dbReference>
<keyword evidence="9" id="KW-0819">tRNA processing</keyword>
<dbReference type="InterPro" id="IPR011907">
    <property type="entry name" value="RNase_III"/>
</dbReference>
<dbReference type="CDD" id="cd00593">
    <property type="entry name" value="RIBOc"/>
    <property type="match status" value="1"/>
</dbReference>
<dbReference type="Proteomes" id="UP000247099">
    <property type="component" value="Unassembled WGS sequence"/>
</dbReference>
<dbReference type="GO" id="GO:0019843">
    <property type="term" value="F:rRNA binding"/>
    <property type="evidence" value="ECO:0007669"/>
    <property type="project" value="UniProtKB-KW"/>
</dbReference>
<dbReference type="SUPFAM" id="SSF54768">
    <property type="entry name" value="dsRNA-binding domain-like"/>
    <property type="match status" value="1"/>
</dbReference>
<evidence type="ECO:0000256" key="8">
    <source>
        <dbReference type="ARBA" id="ARBA00022884"/>
    </source>
</evidence>
<accession>A0A317ZKI1</accession>
<evidence type="ECO:0000256" key="2">
    <source>
        <dbReference type="ARBA" id="ARBA00010183"/>
    </source>
</evidence>
<feature type="active site" evidence="9">
    <location>
        <position position="114"/>
    </location>
</feature>
<dbReference type="NCBIfam" id="TIGR02191">
    <property type="entry name" value="RNaseIII"/>
    <property type="match status" value="1"/>
</dbReference>
<dbReference type="InterPro" id="IPR036389">
    <property type="entry name" value="RNase_III_sf"/>
</dbReference>
<evidence type="ECO:0000256" key="5">
    <source>
        <dbReference type="ARBA" id="ARBA00022722"/>
    </source>
</evidence>
<keyword evidence="5 9" id="KW-0540">Nuclease</keyword>
<comment type="subcellular location">
    <subcellularLocation>
        <location evidence="9">Cytoplasm</location>
    </subcellularLocation>
</comment>
<dbReference type="Gene3D" id="3.30.160.20">
    <property type="match status" value="1"/>
</dbReference>